<accession>A0A6J7XUL8</accession>
<dbReference type="AlphaFoldDB" id="A0A6J7XUL8"/>
<reference evidence="1" key="1">
    <citation type="submission" date="2020-05" db="EMBL/GenBank/DDBJ databases">
        <authorList>
            <person name="Chiriac C."/>
            <person name="Salcher M."/>
            <person name="Ghai R."/>
            <person name="Kavagutti S V."/>
        </authorList>
    </citation>
    <scope>NUCLEOTIDE SEQUENCE</scope>
</reference>
<gene>
    <name evidence="1" type="ORF">UFOPK3554_00562</name>
</gene>
<protein>
    <submittedName>
        <fullName evidence="1">Unannotated protein</fullName>
    </submittedName>
</protein>
<organism evidence="1">
    <name type="scientific">freshwater metagenome</name>
    <dbReference type="NCBI Taxonomy" id="449393"/>
    <lineage>
        <taxon>unclassified sequences</taxon>
        <taxon>metagenomes</taxon>
        <taxon>ecological metagenomes</taxon>
    </lineage>
</organism>
<name>A0A6J7XUL8_9ZZZZ</name>
<sequence>MKRASAYMLAGAITGTLLIAPAHASIKAGASCSKTGLQKIVSGKKYICIKSGRRNIWNKGVKNVKPATTNINPVAVGDPIGAIGGLTIPTTPLSFIDIDNLDLDRVYKKSREEITQITDAGNADGIEINYFIGEGVEPFRTKIAKSDLGNAIQLWSSVFKPSNLSVIWYSSKDVSWAQNIYLEKTGFSNQGLNSSNCTALYCGNASATTGASNDKYIFEQGLEFIDQGLWNRSTAAHEYTHLAQASLAKGVWGRAPLWIIEGGAQFYGEALGYTSFDLSKSTRRGIHSQYARDSQNYVNILFPEETLKNLLAKGNPKIINTLMHSVEFPEDRTASVGLAYLLGSCATEVLVAAYGHEKVLDYYRAFASEKSFEVNFEKSFGITLENFYFKLAPYFAQISGELSN</sequence>
<evidence type="ECO:0000313" key="1">
    <source>
        <dbReference type="EMBL" id="CAB5239935.1"/>
    </source>
</evidence>
<proteinExistence type="predicted"/>
<dbReference type="EMBL" id="CAFBSG010000006">
    <property type="protein sequence ID" value="CAB5239935.1"/>
    <property type="molecule type" value="Genomic_DNA"/>
</dbReference>